<proteinExistence type="predicted"/>
<dbReference type="InterPro" id="IPR036259">
    <property type="entry name" value="MFS_trans_sf"/>
</dbReference>
<evidence type="ECO:0000313" key="8">
    <source>
        <dbReference type="Proteomes" id="UP001196413"/>
    </source>
</evidence>
<dbReference type="Pfam" id="PF07690">
    <property type="entry name" value="MFS_1"/>
    <property type="match status" value="1"/>
</dbReference>
<feature type="transmembrane region" description="Helical" evidence="5">
    <location>
        <begin position="48"/>
        <end position="70"/>
    </location>
</feature>
<feature type="transmembrane region" description="Helical" evidence="5">
    <location>
        <begin position="331"/>
        <end position="356"/>
    </location>
</feature>
<dbReference type="PANTHER" id="PTHR23507:SF6">
    <property type="entry name" value="PROTON-COUPLED FOLATE TRANSPORTER"/>
    <property type="match status" value="1"/>
</dbReference>
<name>A0AAD5QJL5_PARTN</name>
<evidence type="ECO:0000256" key="5">
    <source>
        <dbReference type="SAM" id="Phobius"/>
    </source>
</evidence>
<keyword evidence="3 5" id="KW-1133">Transmembrane helix</keyword>
<comment type="caution">
    <text evidence="7">The sequence shown here is derived from an EMBL/GenBank/DDBJ whole genome shotgun (WGS) entry which is preliminary data.</text>
</comment>
<evidence type="ECO:0000256" key="2">
    <source>
        <dbReference type="ARBA" id="ARBA00022692"/>
    </source>
</evidence>
<dbReference type="InterPro" id="IPR011701">
    <property type="entry name" value="MFS"/>
</dbReference>
<keyword evidence="2 5" id="KW-0812">Transmembrane</keyword>
<keyword evidence="8" id="KW-1185">Reference proteome</keyword>
<evidence type="ECO:0000256" key="3">
    <source>
        <dbReference type="ARBA" id="ARBA00022989"/>
    </source>
</evidence>
<dbReference type="PANTHER" id="PTHR23507">
    <property type="entry name" value="ZGC:174356"/>
    <property type="match status" value="1"/>
</dbReference>
<feature type="transmembrane region" description="Helical" evidence="5">
    <location>
        <begin position="425"/>
        <end position="447"/>
    </location>
</feature>
<comment type="subcellular location">
    <subcellularLocation>
        <location evidence="1">Membrane</location>
        <topology evidence="1">Multi-pass membrane protein</topology>
    </subcellularLocation>
</comment>
<dbReference type="GO" id="GO:0016020">
    <property type="term" value="C:membrane"/>
    <property type="evidence" value="ECO:0007669"/>
    <property type="project" value="UniProtKB-SubCell"/>
</dbReference>
<evidence type="ECO:0000259" key="6">
    <source>
        <dbReference type="PROSITE" id="PS50850"/>
    </source>
</evidence>
<feature type="transmembrane region" description="Helical" evidence="5">
    <location>
        <begin position="459"/>
        <end position="486"/>
    </location>
</feature>
<protein>
    <recommendedName>
        <fullName evidence="6">Major facilitator superfamily (MFS) profile domain-containing protein</fullName>
    </recommendedName>
</protein>
<feature type="transmembrane region" description="Helical" evidence="5">
    <location>
        <begin position="219"/>
        <end position="244"/>
    </location>
</feature>
<dbReference type="AlphaFoldDB" id="A0AAD5QJL5"/>
<feature type="transmembrane region" description="Helical" evidence="5">
    <location>
        <begin position="376"/>
        <end position="396"/>
    </location>
</feature>
<feature type="domain" description="Major facilitator superfamily (MFS) profile" evidence="6">
    <location>
        <begin position="50"/>
        <end position="524"/>
    </location>
</feature>
<feature type="transmembrane region" description="Helical" evidence="5">
    <location>
        <begin position="256"/>
        <end position="275"/>
    </location>
</feature>
<organism evidence="7 8">
    <name type="scientific">Parelaphostrongylus tenuis</name>
    <name type="common">Meningeal worm</name>
    <dbReference type="NCBI Taxonomy" id="148309"/>
    <lineage>
        <taxon>Eukaryota</taxon>
        <taxon>Metazoa</taxon>
        <taxon>Ecdysozoa</taxon>
        <taxon>Nematoda</taxon>
        <taxon>Chromadorea</taxon>
        <taxon>Rhabditida</taxon>
        <taxon>Rhabditina</taxon>
        <taxon>Rhabditomorpha</taxon>
        <taxon>Strongyloidea</taxon>
        <taxon>Metastrongylidae</taxon>
        <taxon>Parelaphostrongylus</taxon>
    </lineage>
</organism>
<dbReference type="PROSITE" id="PS50850">
    <property type="entry name" value="MFS"/>
    <property type="match status" value="1"/>
</dbReference>
<feature type="transmembrane region" description="Helical" evidence="5">
    <location>
        <begin position="144"/>
        <end position="165"/>
    </location>
</feature>
<feature type="transmembrane region" description="Helical" evidence="5">
    <location>
        <begin position="401"/>
        <end position="419"/>
    </location>
</feature>
<gene>
    <name evidence="7" type="ORF">KIN20_004795</name>
</gene>
<dbReference type="EMBL" id="JAHQIW010000642">
    <property type="protein sequence ID" value="KAJ1349301.1"/>
    <property type="molecule type" value="Genomic_DNA"/>
</dbReference>
<dbReference type="Gene3D" id="1.20.1250.20">
    <property type="entry name" value="MFS general substrate transporter like domains"/>
    <property type="match status" value="1"/>
</dbReference>
<evidence type="ECO:0000256" key="4">
    <source>
        <dbReference type="ARBA" id="ARBA00023136"/>
    </source>
</evidence>
<reference evidence="7" key="1">
    <citation type="submission" date="2021-06" db="EMBL/GenBank/DDBJ databases">
        <title>Parelaphostrongylus tenuis whole genome reference sequence.</title>
        <authorList>
            <person name="Garwood T.J."/>
            <person name="Larsen P.A."/>
            <person name="Fountain-Jones N.M."/>
            <person name="Garbe J.R."/>
            <person name="Macchietto M.G."/>
            <person name="Kania S.A."/>
            <person name="Gerhold R.W."/>
            <person name="Richards J.E."/>
            <person name="Wolf T.M."/>
        </authorList>
    </citation>
    <scope>NUCLEOTIDE SEQUENCE</scope>
    <source>
        <strain evidence="7">MNPRO001-30</strain>
        <tissue evidence="7">Meninges</tissue>
    </source>
</reference>
<feature type="transmembrane region" description="Helical" evidence="5">
    <location>
        <begin position="492"/>
        <end position="515"/>
    </location>
</feature>
<dbReference type="Proteomes" id="UP001196413">
    <property type="component" value="Unassembled WGS sequence"/>
</dbReference>
<dbReference type="GO" id="GO:0022857">
    <property type="term" value="F:transmembrane transporter activity"/>
    <property type="evidence" value="ECO:0007669"/>
    <property type="project" value="InterPro"/>
</dbReference>
<accession>A0AAD5QJL5</accession>
<evidence type="ECO:0000313" key="7">
    <source>
        <dbReference type="EMBL" id="KAJ1349301.1"/>
    </source>
</evidence>
<dbReference type="SUPFAM" id="SSF103473">
    <property type="entry name" value="MFS general substrate transporter"/>
    <property type="match status" value="1"/>
</dbReference>
<keyword evidence="4 5" id="KW-0472">Membrane</keyword>
<sequence length="571" mass="63163">MSVVTSDRDHLLSQERRSVLENFLNRWYDGSDVSGERNWRTLINVEPVIIMLSVSLGLCVISMPLFTYWARCIEIASSTHGIDPDNVTAACAQSSGSDLPFQDVVAKDIASTRIYLQIVNTVPNLITAPLIGTWSDKRGRKNPLLFTIFGFCIYSVIQLLATLTYNYISIYYFFFAGELLIGLTGGAGSLFSMTLAIVTDDCRHKLKPGSSTVPLRIGIASFLQSVGTFFGTLIMTFLAVPALYSSYRHQLSYVEATSLQTLCALIAFAYAYFVVRETHFPLDENYLFHRIDGGGSDDNIEQQSSSSVKTCGNLFGLCEVLTQKRPGWTRFCLNMSLMFAMVEFLASDVSLLFLLVKRQPFSWSDKLFTYYSLARGVLYSIGMVLCPLLLTLVHWLGKDSLMILIGIAASAVAFIFISYAQSTTVIFLTAALTVLCGGIAPGYRSFLPRMVPKEQTARLLTVCTIIGALCPVFSAAIFNSIFYITLTWWPGFAFFVSGILQLLVVGGQGAIHILMRPQWLAEKRLRAQINAHSLTVGCDNPVSDEPSTTASVVDPVLNDQSLEEHRRTVNV</sequence>
<dbReference type="InterPro" id="IPR020846">
    <property type="entry name" value="MFS_dom"/>
</dbReference>
<evidence type="ECO:0000256" key="1">
    <source>
        <dbReference type="ARBA" id="ARBA00004141"/>
    </source>
</evidence>
<feature type="transmembrane region" description="Helical" evidence="5">
    <location>
        <begin position="171"/>
        <end position="198"/>
    </location>
</feature>